<comment type="caution">
    <text evidence="2">The sequence shown here is derived from an EMBL/GenBank/DDBJ whole genome shotgun (WGS) entry which is preliminary data.</text>
</comment>
<feature type="compositionally biased region" description="Polar residues" evidence="1">
    <location>
        <begin position="1"/>
        <end position="16"/>
    </location>
</feature>
<organism evidence="2 3">
    <name type="scientific">Coemansia guatemalensis</name>
    <dbReference type="NCBI Taxonomy" id="2761395"/>
    <lineage>
        <taxon>Eukaryota</taxon>
        <taxon>Fungi</taxon>
        <taxon>Fungi incertae sedis</taxon>
        <taxon>Zoopagomycota</taxon>
        <taxon>Kickxellomycotina</taxon>
        <taxon>Kickxellomycetes</taxon>
        <taxon>Kickxellales</taxon>
        <taxon>Kickxellaceae</taxon>
        <taxon>Coemansia</taxon>
    </lineage>
</organism>
<keyword evidence="3" id="KW-1185">Reference proteome</keyword>
<dbReference type="OrthoDB" id="5556970at2759"/>
<evidence type="ECO:0000313" key="2">
    <source>
        <dbReference type="EMBL" id="KAJ2804855.1"/>
    </source>
</evidence>
<dbReference type="EMBL" id="JANBUO010000353">
    <property type="protein sequence ID" value="KAJ2804855.1"/>
    <property type="molecule type" value="Genomic_DNA"/>
</dbReference>
<protein>
    <submittedName>
        <fullName evidence="2">Uncharacterized protein</fullName>
    </submittedName>
</protein>
<evidence type="ECO:0000313" key="3">
    <source>
        <dbReference type="Proteomes" id="UP001140094"/>
    </source>
</evidence>
<accession>A0A9W8HXY4</accession>
<reference evidence="2" key="1">
    <citation type="submission" date="2022-07" db="EMBL/GenBank/DDBJ databases">
        <title>Phylogenomic reconstructions and comparative analyses of Kickxellomycotina fungi.</title>
        <authorList>
            <person name="Reynolds N.K."/>
            <person name="Stajich J.E."/>
            <person name="Barry K."/>
            <person name="Grigoriev I.V."/>
            <person name="Crous P."/>
            <person name="Smith M.E."/>
        </authorList>
    </citation>
    <scope>NUCLEOTIDE SEQUENCE</scope>
    <source>
        <strain evidence="2">NRRL 1565</strain>
    </source>
</reference>
<feature type="region of interest" description="Disordered" evidence="1">
    <location>
        <begin position="1"/>
        <end position="33"/>
    </location>
</feature>
<dbReference type="AlphaFoldDB" id="A0A9W8HXY4"/>
<proteinExistence type="predicted"/>
<evidence type="ECO:0000256" key="1">
    <source>
        <dbReference type="SAM" id="MobiDB-lite"/>
    </source>
</evidence>
<dbReference type="Proteomes" id="UP001140094">
    <property type="component" value="Unassembled WGS sequence"/>
</dbReference>
<name>A0A9W8HXY4_9FUNG</name>
<sequence>MNDHAQQQLRPRSSQLPRVGIHLPSDQRSPKRQAAVRITTEELPGTLEEIAQLPDPIKSEIQYCTDVLLKIVNELKLLHIYAMPVTKYPDMFQVVARRALGLGMETRRFDRRLTDRPRHTQGMLDGYRGGFMAARREADVAELLRRCEASEDELEFMAEYFERLHEGYYANM</sequence>
<gene>
    <name evidence="2" type="ORF">H4R20_002339</name>
</gene>